<dbReference type="InterPro" id="IPR017465">
    <property type="entry name" value="EpsL_proteobac"/>
</dbReference>
<comment type="caution">
    <text evidence="1">The sequence shown here is derived from an EMBL/GenBank/DDBJ whole genome shotgun (WGS) entry which is preliminary data.</text>
</comment>
<keyword evidence="2" id="KW-1185">Reference proteome</keyword>
<proteinExistence type="predicted"/>
<evidence type="ECO:0000313" key="1">
    <source>
        <dbReference type="EMBL" id="MDP8567773.1"/>
    </source>
</evidence>
<dbReference type="EMBL" id="JAVCAP010000014">
    <property type="protein sequence ID" value="MDP8567773.1"/>
    <property type="molecule type" value="Genomic_DNA"/>
</dbReference>
<dbReference type="NCBIfam" id="TIGR03014">
    <property type="entry name" value="EpsL"/>
    <property type="match status" value="1"/>
</dbReference>
<evidence type="ECO:0008006" key="3">
    <source>
        <dbReference type="Google" id="ProtNLM"/>
    </source>
</evidence>
<gene>
    <name evidence="1" type="ORF">Q9291_07915</name>
</gene>
<sequence length="404" mass="46214">MSYHFQQNFQKPSFTHIFLYCVCPLFFFCKLTYADEFDSLQYSASANHAWDSNLFRSSNNETSDQITTYKAGVRFDKKYSLQHFVIDVNYVDYKYQKSDFLNFDAINYSAAWQWALSPALTGTISTRKNKSLLGFADFRTLIQNIRTDEYNIFRAEYSPYKVWSLIVGFTDTSLKNSQTFNAQNDYDATAFDYGVRYNFVSGTSFTMLGHKRNGNFKRSLNASNIALSFDNGFNEDEFEVDVLFKASAKSNLSSKLAYLSREYDNFSVRDYDAWLGNLKYDLLLTGKLKTSMDLSRAVGTFETQYSTYSITDAVNIGATYFYSDKVILGLNARLSQRDFDGRVNPAFPNRVDHEQSINGALTWQPLRNIGLTLSSIKSSRNANSGYDAFDFDDVTTSVTVDLKI</sequence>
<name>A0ABT9JT82_9PROT</name>
<evidence type="ECO:0000313" key="2">
    <source>
        <dbReference type="Proteomes" id="UP001225906"/>
    </source>
</evidence>
<protein>
    <recommendedName>
        <fullName evidence="3">Exopolysaccharide biosynthesis operon protein EpsL</fullName>
    </recommendedName>
</protein>
<dbReference type="RefSeq" id="WP_306389484.1">
    <property type="nucleotide sequence ID" value="NZ_JAVCAP010000014.1"/>
</dbReference>
<organism evidence="1 2">
    <name type="scientific">Methylophilus aquaticus</name>
    <dbReference type="NCBI Taxonomy" id="1971610"/>
    <lineage>
        <taxon>Bacteria</taxon>
        <taxon>Pseudomonadati</taxon>
        <taxon>Pseudomonadota</taxon>
        <taxon>Betaproteobacteria</taxon>
        <taxon>Nitrosomonadales</taxon>
        <taxon>Methylophilaceae</taxon>
        <taxon>Methylophilus</taxon>
    </lineage>
</organism>
<accession>A0ABT9JT82</accession>
<dbReference type="Proteomes" id="UP001225906">
    <property type="component" value="Unassembled WGS sequence"/>
</dbReference>
<reference evidence="2" key="1">
    <citation type="journal article" date="2019" name="Int. J. Syst. Evol. Microbiol.">
        <title>The Global Catalogue of Microorganisms (GCM) 10K type strain sequencing project: providing services to taxonomists for standard genome sequencing and annotation.</title>
        <authorList>
            <consortium name="The Broad Institute Genomics Platform"/>
            <consortium name="The Broad Institute Genome Sequencing Center for Infectious Disease"/>
            <person name="Wu L."/>
            <person name="Ma J."/>
        </authorList>
    </citation>
    <scope>NUCLEOTIDE SEQUENCE [LARGE SCALE GENOMIC DNA]</scope>
    <source>
        <strain evidence="2">VKM B-3159</strain>
    </source>
</reference>